<organism evidence="1 2">
    <name type="scientific">Araneus ventricosus</name>
    <name type="common">Orbweaver spider</name>
    <name type="synonym">Epeira ventricosa</name>
    <dbReference type="NCBI Taxonomy" id="182803"/>
    <lineage>
        <taxon>Eukaryota</taxon>
        <taxon>Metazoa</taxon>
        <taxon>Ecdysozoa</taxon>
        <taxon>Arthropoda</taxon>
        <taxon>Chelicerata</taxon>
        <taxon>Arachnida</taxon>
        <taxon>Araneae</taxon>
        <taxon>Araneomorphae</taxon>
        <taxon>Entelegynae</taxon>
        <taxon>Araneoidea</taxon>
        <taxon>Araneidae</taxon>
        <taxon>Araneus</taxon>
    </lineage>
</organism>
<keyword evidence="2" id="KW-1185">Reference proteome</keyword>
<protein>
    <submittedName>
        <fullName evidence="1">Uncharacterized protein</fullName>
    </submittedName>
</protein>
<dbReference type="AlphaFoldDB" id="A0A4Y2DJU6"/>
<evidence type="ECO:0000313" key="2">
    <source>
        <dbReference type="Proteomes" id="UP000499080"/>
    </source>
</evidence>
<sequence length="110" mass="11937">MSRLFHFFLDRGMPRPNKNPMRIGIGLDQGKVWKSNIVGFPFSEFGHKSVIRFCKEGRMLSPKNENLPLWGSQSGEIRVGVLKAGGRGGAVALGIGLPIGDGFEIGRSGP</sequence>
<name>A0A4Y2DJU6_ARAVE</name>
<evidence type="ECO:0000313" key="1">
    <source>
        <dbReference type="EMBL" id="GBM16479.1"/>
    </source>
</evidence>
<comment type="caution">
    <text evidence="1">The sequence shown here is derived from an EMBL/GenBank/DDBJ whole genome shotgun (WGS) entry which is preliminary data.</text>
</comment>
<gene>
    <name evidence="1" type="ORF">AVEN_94962_1</name>
</gene>
<dbReference type="Proteomes" id="UP000499080">
    <property type="component" value="Unassembled WGS sequence"/>
</dbReference>
<reference evidence="1 2" key="1">
    <citation type="journal article" date="2019" name="Sci. Rep.">
        <title>Orb-weaving spider Araneus ventricosus genome elucidates the spidroin gene catalogue.</title>
        <authorList>
            <person name="Kono N."/>
            <person name="Nakamura H."/>
            <person name="Ohtoshi R."/>
            <person name="Moran D.A.P."/>
            <person name="Shinohara A."/>
            <person name="Yoshida Y."/>
            <person name="Fujiwara M."/>
            <person name="Mori M."/>
            <person name="Tomita M."/>
            <person name="Arakawa K."/>
        </authorList>
    </citation>
    <scope>NUCLEOTIDE SEQUENCE [LARGE SCALE GENOMIC DNA]</scope>
</reference>
<dbReference type="EMBL" id="BGPR01000374">
    <property type="protein sequence ID" value="GBM16479.1"/>
    <property type="molecule type" value="Genomic_DNA"/>
</dbReference>
<accession>A0A4Y2DJU6</accession>
<proteinExistence type="predicted"/>